<evidence type="ECO:0000256" key="6">
    <source>
        <dbReference type="ARBA" id="ARBA00022840"/>
    </source>
</evidence>
<protein>
    <submittedName>
        <fullName evidence="11">ABC transporter ATP-binding protein</fullName>
    </submittedName>
</protein>
<dbReference type="InterPro" id="IPR027417">
    <property type="entry name" value="P-loop_NTPase"/>
</dbReference>
<keyword evidence="4" id="KW-0410">Iron transport</keyword>
<keyword evidence="3" id="KW-1003">Cell membrane</keyword>
<keyword evidence="6 11" id="KW-0067">ATP-binding</keyword>
<dbReference type="EMBL" id="DVKS01000111">
    <property type="protein sequence ID" value="HIT41753.1"/>
    <property type="molecule type" value="Genomic_DNA"/>
</dbReference>
<name>A0A9D1GJ70_9FIRM</name>
<keyword evidence="8" id="KW-0406">Ion transport</keyword>
<dbReference type="GO" id="GO:0005524">
    <property type="term" value="F:ATP binding"/>
    <property type="evidence" value="ECO:0007669"/>
    <property type="project" value="UniProtKB-KW"/>
</dbReference>
<gene>
    <name evidence="11" type="ORF">IAB60_06605</name>
</gene>
<dbReference type="Gene3D" id="3.40.50.300">
    <property type="entry name" value="P-loop containing nucleotide triphosphate hydrolases"/>
    <property type="match status" value="1"/>
</dbReference>
<evidence type="ECO:0000256" key="4">
    <source>
        <dbReference type="ARBA" id="ARBA00022496"/>
    </source>
</evidence>
<dbReference type="CDD" id="cd03214">
    <property type="entry name" value="ABC_Iron-Siderophores_B12_Hemin"/>
    <property type="match status" value="1"/>
</dbReference>
<keyword evidence="9" id="KW-0472">Membrane</keyword>
<dbReference type="InterPro" id="IPR051535">
    <property type="entry name" value="Siderophore_ABC-ATPase"/>
</dbReference>
<dbReference type="PROSITE" id="PS00211">
    <property type="entry name" value="ABC_TRANSPORTER_1"/>
    <property type="match status" value="1"/>
</dbReference>
<keyword evidence="5" id="KW-0547">Nucleotide-binding</keyword>
<dbReference type="SMART" id="SM00382">
    <property type="entry name" value="AAA"/>
    <property type="match status" value="1"/>
</dbReference>
<comment type="subcellular location">
    <subcellularLocation>
        <location evidence="1">Cell membrane</location>
        <topology evidence="1">Peripheral membrane protein</topology>
    </subcellularLocation>
</comment>
<organism evidence="11 12">
    <name type="scientific">Candidatus Caccovicinus merdipullorum</name>
    <dbReference type="NCBI Taxonomy" id="2840724"/>
    <lineage>
        <taxon>Bacteria</taxon>
        <taxon>Bacillati</taxon>
        <taxon>Bacillota</taxon>
        <taxon>Clostridia</taxon>
        <taxon>Eubacteriales</taxon>
        <taxon>Candidatus Caccovicinus</taxon>
    </lineage>
</organism>
<sequence>MKFYAENIDIAYGKDTIVEDLSLVIPGGKITALIGANGSGKSTILKTMCRIMSPSKGQVILDGKSIHTQSTKELARRLAILPQNPESPEGLTVEELIGYGRSPHKSGYGRLNQKDEEIIRWALEVTEMQEFSDRPLDQLSGGQRQRAWIAMCIAQDTEILFLDEPTTFLDISYQLDILKLLQELNRQYKKTIVMVVHDLNHASLFADHIVAIKKGKIVCKGTPEEVITEENCRLVFGVLADISRDKRTGKPLCIPYDNMTPEPETQE</sequence>
<dbReference type="Pfam" id="PF00005">
    <property type="entry name" value="ABC_tran"/>
    <property type="match status" value="1"/>
</dbReference>
<evidence type="ECO:0000313" key="11">
    <source>
        <dbReference type="EMBL" id="HIT41753.1"/>
    </source>
</evidence>
<evidence type="ECO:0000256" key="7">
    <source>
        <dbReference type="ARBA" id="ARBA00023004"/>
    </source>
</evidence>
<reference evidence="11" key="1">
    <citation type="submission" date="2020-10" db="EMBL/GenBank/DDBJ databases">
        <authorList>
            <person name="Gilroy R."/>
        </authorList>
    </citation>
    <scope>NUCLEOTIDE SEQUENCE</scope>
    <source>
        <strain evidence="11">CHK123-3438</strain>
    </source>
</reference>
<dbReference type="GO" id="GO:0016887">
    <property type="term" value="F:ATP hydrolysis activity"/>
    <property type="evidence" value="ECO:0007669"/>
    <property type="project" value="InterPro"/>
</dbReference>
<dbReference type="Proteomes" id="UP000886860">
    <property type="component" value="Unassembled WGS sequence"/>
</dbReference>
<dbReference type="GO" id="GO:0006826">
    <property type="term" value="P:iron ion transport"/>
    <property type="evidence" value="ECO:0007669"/>
    <property type="project" value="UniProtKB-KW"/>
</dbReference>
<feature type="domain" description="ABC transporter" evidence="10">
    <location>
        <begin position="3"/>
        <end position="239"/>
    </location>
</feature>
<dbReference type="PANTHER" id="PTHR42771">
    <property type="entry name" value="IRON(3+)-HYDROXAMATE IMPORT ATP-BINDING PROTEIN FHUC"/>
    <property type="match status" value="1"/>
</dbReference>
<accession>A0A9D1GJ70</accession>
<evidence type="ECO:0000259" key="10">
    <source>
        <dbReference type="PROSITE" id="PS50893"/>
    </source>
</evidence>
<evidence type="ECO:0000256" key="5">
    <source>
        <dbReference type="ARBA" id="ARBA00022741"/>
    </source>
</evidence>
<evidence type="ECO:0000256" key="2">
    <source>
        <dbReference type="ARBA" id="ARBA00022448"/>
    </source>
</evidence>
<dbReference type="PROSITE" id="PS50893">
    <property type="entry name" value="ABC_TRANSPORTER_2"/>
    <property type="match status" value="1"/>
</dbReference>
<evidence type="ECO:0000256" key="3">
    <source>
        <dbReference type="ARBA" id="ARBA00022475"/>
    </source>
</evidence>
<dbReference type="AlphaFoldDB" id="A0A9D1GJ70"/>
<dbReference type="GO" id="GO:0005886">
    <property type="term" value="C:plasma membrane"/>
    <property type="evidence" value="ECO:0007669"/>
    <property type="project" value="UniProtKB-SubCell"/>
</dbReference>
<dbReference type="FunFam" id="3.40.50.300:FF:000134">
    <property type="entry name" value="Iron-enterobactin ABC transporter ATP-binding protein"/>
    <property type="match status" value="1"/>
</dbReference>
<keyword evidence="2" id="KW-0813">Transport</keyword>
<dbReference type="SUPFAM" id="SSF52540">
    <property type="entry name" value="P-loop containing nucleoside triphosphate hydrolases"/>
    <property type="match status" value="1"/>
</dbReference>
<reference evidence="11" key="2">
    <citation type="journal article" date="2021" name="PeerJ">
        <title>Extensive microbial diversity within the chicken gut microbiome revealed by metagenomics and culture.</title>
        <authorList>
            <person name="Gilroy R."/>
            <person name="Ravi A."/>
            <person name="Getino M."/>
            <person name="Pursley I."/>
            <person name="Horton D.L."/>
            <person name="Alikhan N.F."/>
            <person name="Baker D."/>
            <person name="Gharbi K."/>
            <person name="Hall N."/>
            <person name="Watson M."/>
            <person name="Adriaenssens E.M."/>
            <person name="Foster-Nyarko E."/>
            <person name="Jarju S."/>
            <person name="Secka A."/>
            <person name="Antonio M."/>
            <person name="Oren A."/>
            <person name="Chaudhuri R.R."/>
            <person name="La Ragione R."/>
            <person name="Hildebrand F."/>
            <person name="Pallen M.J."/>
        </authorList>
    </citation>
    <scope>NUCLEOTIDE SEQUENCE</scope>
    <source>
        <strain evidence="11">CHK123-3438</strain>
    </source>
</reference>
<evidence type="ECO:0000256" key="8">
    <source>
        <dbReference type="ARBA" id="ARBA00023065"/>
    </source>
</evidence>
<evidence type="ECO:0000313" key="12">
    <source>
        <dbReference type="Proteomes" id="UP000886860"/>
    </source>
</evidence>
<dbReference type="PANTHER" id="PTHR42771:SF2">
    <property type="entry name" value="IRON(3+)-HYDROXAMATE IMPORT ATP-BINDING PROTEIN FHUC"/>
    <property type="match status" value="1"/>
</dbReference>
<evidence type="ECO:0000256" key="1">
    <source>
        <dbReference type="ARBA" id="ARBA00004202"/>
    </source>
</evidence>
<dbReference type="InterPro" id="IPR003593">
    <property type="entry name" value="AAA+_ATPase"/>
</dbReference>
<evidence type="ECO:0000256" key="9">
    <source>
        <dbReference type="ARBA" id="ARBA00023136"/>
    </source>
</evidence>
<comment type="caution">
    <text evidence="11">The sequence shown here is derived from an EMBL/GenBank/DDBJ whole genome shotgun (WGS) entry which is preliminary data.</text>
</comment>
<proteinExistence type="predicted"/>
<dbReference type="InterPro" id="IPR017871">
    <property type="entry name" value="ABC_transporter-like_CS"/>
</dbReference>
<keyword evidence="7" id="KW-0408">Iron</keyword>
<dbReference type="InterPro" id="IPR003439">
    <property type="entry name" value="ABC_transporter-like_ATP-bd"/>
</dbReference>